<gene>
    <name evidence="2" type="ORF">NLI96_g7311</name>
</gene>
<proteinExistence type="predicted"/>
<dbReference type="Pfam" id="PF00069">
    <property type="entry name" value="Pkinase"/>
    <property type="match status" value="1"/>
</dbReference>
<dbReference type="SUPFAM" id="SSF56112">
    <property type="entry name" value="Protein kinase-like (PK-like)"/>
    <property type="match status" value="1"/>
</dbReference>
<dbReference type="Gene3D" id="1.10.510.10">
    <property type="entry name" value="Transferase(Phosphotransferase) domain 1"/>
    <property type="match status" value="1"/>
</dbReference>
<dbReference type="AlphaFoldDB" id="A0AAD5YD28"/>
<dbReference type="InterPro" id="IPR000719">
    <property type="entry name" value="Prot_kinase_dom"/>
</dbReference>
<sequence length="399" mass="46692">MASGSESTPPPLSRVPGRKPYTYSKRPLLSHEIWWRDHQPWLMEQGYALRPRYHPDWKPSWGPTDYPGFFEDAEYTIIGKVMDAVRVSDNSLVSMKRISCRVHPHEVEISLFFSSEPLASHPRNRCVPIYDVLDVPDLDDEVLLVLPLLREFDDPRIKSVGEAVEFFRQLFEALQFMHQCNVAHRDCQGPNIMMDPTATFPNMYHPASSRLNRNFEGFAKYYTRTARPTKYYLIDFGLSRKYNPEDGEPQDFPIRGGDKSVPEFQGNGVCKRYNPFPTDIYYLGNMIRQYFLLVCPLCYVAFRFDAICHQTTKGVEFMQPLVDDMIQDDPHKRPTIDEVVARFDQLIPTLSTWTLRSRLIELEESEKWPICRVLRRVHHFFRTSAHILTFHNSIPRPRV</sequence>
<dbReference type="GO" id="GO:0005524">
    <property type="term" value="F:ATP binding"/>
    <property type="evidence" value="ECO:0007669"/>
    <property type="project" value="InterPro"/>
</dbReference>
<dbReference type="EMBL" id="JANAWD010000296">
    <property type="protein sequence ID" value="KAJ3481946.1"/>
    <property type="molecule type" value="Genomic_DNA"/>
</dbReference>
<feature type="domain" description="Protein kinase" evidence="1">
    <location>
        <begin position="67"/>
        <end position="347"/>
    </location>
</feature>
<evidence type="ECO:0000313" key="3">
    <source>
        <dbReference type="Proteomes" id="UP001212997"/>
    </source>
</evidence>
<evidence type="ECO:0000313" key="2">
    <source>
        <dbReference type="EMBL" id="KAJ3481946.1"/>
    </source>
</evidence>
<accession>A0AAD5YD28</accession>
<dbReference type="PANTHER" id="PTHR44167:SF24">
    <property type="entry name" value="SERINE_THREONINE-PROTEIN KINASE CHK2"/>
    <property type="match status" value="1"/>
</dbReference>
<name>A0AAD5YD28_9APHY</name>
<dbReference type="PROSITE" id="PS50011">
    <property type="entry name" value="PROTEIN_KINASE_DOM"/>
    <property type="match status" value="1"/>
</dbReference>
<dbReference type="PANTHER" id="PTHR44167">
    <property type="entry name" value="OVARIAN-SPECIFIC SERINE/THREONINE-PROTEIN KINASE LOK-RELATED"/>
    <property type="match status" value="1"/>
</dbReference>
<organism evidence="2 3">
    <name type="scientific">Meripilus lineatus</name>
    <dbReference type="NCBI Taxonomy" id="2056292"/>
    <lineage>
        <taxon>Eukaryota</taxon>
        <taxon>Fungi</taxon>
        <taxon>Dikarya</taxon>
        <taxon>Basidiomycota</taxon>
        <taxon>Agaricomycotina</taxon>
        <taxon>Agaricomycetes</taxon>
        <taxon>Polyporales</taxon>
        <taxon>Meripilaceae</taxon>
        <taxon>Meripilus</taxon>
    </lineage>
</organism>
<evidence type="ECO:0000259" key="1">
    <source>
        <dbReference type="PROSITE" id="PS50011"/>
    </source>
</evidence>
<comment type="caution">
    <text evidence="2">The sequence shown here is derived from an EMBL/GenBank/DDBJ whole genome shotgun (WGS) entry which is preliminary data.</text>
</comment>
<dbReference type="SMART" id="SM00220">
    <property type="entry name" value="S_TKc"/>
    <property type="match status" value="1"/>
</dbReference>
<keyword evidence="3" id="KW-1185">Reference proteome</keyword>
<dbReference type="InterPro" id="IPR011009">
    <property type="entry name" value="Kinase-like_dom_sf"/>
</dbReference>
<dbReference type="Proteomes" id="UP001212997">
    <property type="component" value="Unassembled WGS sequence"/>
</dbReference>
<protein>
    <recommendedName>
        <fullName evidence="1">Protein kinase domain-containing protein</fullName>
    </recommendedName>
</protein>
<dbReference type="GO" id="GO:0004672">
    <property type="term" value="F:protein kinase activity"/>
    <property type="evidence" value="ECO:0007669"/>
    <property type="project" value="InterPro"/>
</dbReference>
<reference evidence="2" key="1">
    <citation type="submission" date="2022-07" db="EMBL/GenBank/DDBJ databases">
        <title>Genome Sequence of Physisporinus lineatus.</title>
        <authorList>
            <person name="Buettner E."/>
        </authorList>
    </citation>
    <scope>NUCLEOTIDE SEQUENCE</scope>
    <source>
        <strain evidence="2">VT162</strain>
    </source>
</reference>